<reference evidence="2 3" key="1">
    <citation type="submission" date="2016-10" db="EMBL/GenBank/DDBJ databases">
        <authorList>
            <person name="de Groot N.N."/>
        </authorList>
    </citation>
    <scope>NUCLEOTIDE SEQUENCE [LARGE SCALE GENOMIC DNA]</scope>
    <source>
        <strain evidence="2 3">IBRC-M 10780</strain>
    </source>
</reference>
<proteinExistence type="predicted"/>
<evidence type="ECO:0000313" key="2">
    <source>
        <dbReference type="EMBL" id="SET37759.1"/>
    </source>
</evidence>
<gene>
    <name evidence="2" type="ORF">SAMN05216389_11011</name>
</gene>
<dbReference type="AlphaFoldDB" id="A0A1I0E0S7"/>
<name>A0A1I0E0S7_9BACI</name>
<evidence type="ECO:0000256" key="1">
    <source>
        <dbReference type="SAM" id="Coils"/>
    </source>
</evidence>
<protein>
    <submittedName>
        <fullName evidence="2">Uncharacterized protein</fullName>
    </submittedName>
</protein>
<keyword evidence="1" id="KW-0175">Coiled coil</keyword>
<dbReference type="Proteomes" id="UP000198618">
    <property type="component" value="Unassembled WGS sequence"/>
</dbReference>
<dbReference type="STRING" id="930131.SAMN05216389_11011"/>
<keyword evidence="3" id="KW-1185">Reference proteome</keyword>
<dbReference type="EMBL" id="FOHE01000010">
    <property type="protein sequence ID" value="SET37759.1"/>
    <property type="molecule type" value="Genomic_DNA"/>
</dbReference>
<dbReference type="RefSeq" id="WP_090870034.1">
    <property type="nucleotide sequence ID" value="NZ_FOHE01000010.1"/>
</dbReference>
<accession>A0A1I0E0S7</accession>
<dbReference type="OrthoDB" id="2353585at2"/>
<sequence>MGRRRLLTSIAIGAAVGGITALVDRDTREYTKDKLHAAKVKTTYCMKHPSESLHNARVAFDRFNQAFSYQIENAANALEQVENTVEKVSNSNKKIEG</sequence>
<feature type="coiled-coil region" evidence="1">
    <location>
        <begin position="64"/>
        <end position="91"/>
    </location>
</feature>
<evidence type="ECO:0000313" key="3">
    <source>
        <dbReference type="Proteomes" id="UP000198618"/>
    </source>
</evidence>
<organism evidence="2 3">
    <name type="scientific">Oceanobacillus limi</name>
    <dbReference type="NCBI Taxonomy" id="930131"/>
    <lineage>
        <taxon>Bacteria</taxon>
        <taxon>Bacillati</taxon>
        <taxon>Bacillota</taxon>
        <taxon>Bacilli</taxon>
        <taxon>Bacillales</taxon>
        <taxon>Bacillaceae</taxon>
        <taxon>Oceanobacillus</taxon>
    </lineage>
</organism>